<evidence type="ECO:0008006" key="4">
    <source>
        <dbReference type="Google" id="ProtNLM"/>
    </source>
</evidence>
<proteinExistence type="predicted"/>
<accession>A0A542Y9U5</accession>
<dbReference type="OrthoDB" id="5126451at2"/>
<sequence length="192" mass="19962">MAHDVLTRVVRRETHSPRTVATVATLAVVVALAVYVGIELVLHLLGAAPLLARPAEALDWVAAAPFESAGTMAMAAVVAVLGLVLVVLAITPGRRSRHEIMGPPHAVVVDNGVVAAAVADRVRRELDLSAGGATVGIAHRSADVTVRPEPGQVIEPARVREIAADELAGYGLTPRVRVRARVLSKAPEGDTA</sequence>
<feature type="transmembrane region" description="Helical" evidence="1">
    <location>
        <begin position="72"/>
        <end position="91"/>
    </location>
</feature>
<evidence type="ECO:0000313" key="3">
    <source>
        <dbReference type="Proteomes" id="UP000319094"/>
    </source>
</evidence>
<evidence type="ECO:0000313" key="2">
    <source>
        <dbReference type="EMBL" id="TQL44862.1"/>
    </source>
</evidence>
<protein>
    <recommendedName>
        <fullName evidence="4">DNA/RNA endonuclease G</fullName>
    </recommendedName>
</protein>
<name>A0A542Y9U5_9MICO</name>
<dbReference type="Proteomes" id="UP000319094">
    <property type="component" value="Unassembled WGS sequence"/>
</dbReference>
<comment type="caution">
    <text evidence="2">The sequence shown here is derived from an EMBL/GenBank/DDBJ whole genome shotgun (WGS) entry which is preliminary data.</text>
</comment>
<organism evidence="2 3">
    <name type="scientific">Leucobacter komagatae</name>
    <dbReference type="NCBI Taxonomy" id="55969"/>
    <lineage>
        <taxon>Bacteria</taxon>
        <taxon>Bacillati</taxon>
        <taxon>Actinomycetota</taxon>
        <taxon>Actinomycetes</taxon>
        <taxon>Micrococcales</taxon>
        <taxon>Microbacteriaceae</taxon>
        <taxon>Leucobacter</taxon>
    </lineage>
</organism>
<dbReference type="RefSeq" id="WP_141887976.1">
    <property type="nucleotide sequence ID" value="NZ_BAAAUY010000018.1"/>
</dbReference>
<keyword evidence="1" id="KW-0472">Membrane</keyword>
<reference evidence="2 3" key="1">
    <citation type="submission" date="2019-06" db="EMBL/GenBank/DDBJ databases">
        <title>Sequencing the genomes of 1000 actinobacteria strains.</title>
        <authorList>
            <person name="Klenk H.-P."/>
        </authorList>
    </citation>
    <scope>NUCLEOTIDE SEQUENCE [LARGE SCALE GENOMIC DNA]</scope>
    <source>
        <strain evidence="2 3">DSM 8803</strain>
    </source>
</reference>
<feature type="transmembrane region" description="Helical" evidence="1">
    <location>
        <begin position="20"/>
        <end position="52"/>
    </location>
</feature>
<keyword evidence="1" id="KW-1133">Transmembrane helix</keyword>
<keyword evidence="3" id="KW-1185">Reference proteome</keyword>
<dbReference type="EMBL" id="VFON01000001">
    <property type="protein sequence ID" value="TQL44862.1"/>
    <property type="molecule type" value="Genomic_DNA"/>
</dbReference>
<keyword evidence="1" id="KW-0812">Transmembrane</keyword>
<gene>
    <name evidence="2" type="ORF">FB468_2933</name>
</gene>
<dbReference type="AlphaFoldDB" id="A0A542Y9U5"/>
<evidence type="ECO:0000256" key="1">
    <source>
        <dbReference type="SAM" id="Phobius"/>
    </source>
</evidence>